<organism evidence="1 2">
    <name type="scientific">Microcystis aeruginosa NIES-2520</name>
    <dbReference type="NCBI Taxonomy" id="2303982"/>
    <lineage>
        <taxon>Bacteria</taxon>
        <taxon>Bacillati</taxon>
        <taxon>Cyanobacteriota</taxon>
        <taxon>Cyanophyceae</taxon>
        <taxon>Oscillatoriophycideae</taxon>
        <taxon>Chroococcales</taxon>
        <taxon>Microcystaceae</taxon>
        <taxon>Microcystis</taxon>
    </lineage>
</organism>
<proteinExistence type="predicted"/>
<dbReference type="Proteomes" id="UP000324917">
    <property type="component" value="Unassembled WGS sequence"/>
</dbReference>
<accession>A0A5A5RIX9</accession>
<evidence type="ECO:0000313" key="1">
    <source>
        <dbReference type="EMBL" id="GCA76020.1"/>
    </source>
</evidence>
<reference evidence="1 2" key="1">
    <citation type="submission" date="2018-09" db="EMBL/GenBank/DDBJ databases">
        <title>Evolutionary history of phycoerythrin pigmentation in the water bloom-forming cyanobacterium Microcystis aeruginosa.</title>
        <authorList>
            <person name="Tanabe Y."/>
            <person name="Tanabe Y."/>
            <person name="Yamaguchi H."/>
        </authorList>
    </citation>
    <scope>NUCLEOTIDE SEQUENCE [LARGE SCALE GENOMIC DNA]</scope>
    <source>
        <strain evidence="1 2">NIES-2520</strain>
    </source>
</reference>
<comment type="caution">
    <text evidence="1">The sequence shown here is derived from an EMBL/GenBank/DDBJ whole genome shotgun (WGS) entry which is preliminary data.</text>
</comment>
<dbReference type="AlphaFoldDB" id="A0A5A5RIX9"/>
<dbReference type="EMBL" id="BHVP01000056">
    <property type="protein sequence ID" value="GCA76020.1"/>
    <property type="molecule type" value="Genomic_DNA"/>
</dbReference>
<sequence length="69" mass="8127">MRLSLVSCLSNDLENMNTKAIKEIELNGLKTHHIEQIKAIIADFKWQNQPLKLKKKAKRVRWTMHTLQT</sequence>
<gene>
    <name evidence="1" type="ORF">MiTe_02858</name>
</gene>
<name>A0A5A5RIX9_MICAE</name>
<evidence type="ECO:0000313" key="2">
    <source>
        <dbReference type="Proteomes" id="UP000324917"/>
    </source>
</evidence>
<protein>
    <submittedName>
        <fullName evidence="1">Uncharacterized protein</fullName>
    </submittedName>
</protein>